<dbReference type="SUPFAM" id="SSF47954">
    <property type="entry name" value="Cyclin-like"/>
    <property type="match status" value="2"/>
</dbReference>
<dbReference type="Pfam" id="PF00134">
    <property type="entry name" value="Cyclin_N"/>
    <property type="match status" value="1"/>
</dbReference>
<dbReference type="CDD" id="cd20563">
    <property type="entry name" value="CYCLIN_CCNA1_rpt2"/>
    <property type="match status" value="1"/>
</dbReference>
<dbReference type="InterPro" id="IPR039361">
    <property type="entry name" value="Cyclin"/>
</dbReference>
<dbReference type="InterPro" id="IPR006671">
    <property type="entry name" value="Cyclin_N"/>
</dbReference>
<keyword evidence="10" id="KW-1185">Reference proteome</keyword>
<evidence type="ECO:0000256" key="4">
    <source>
        <dbReference type="ARBA" id="ARBA00023127"/>
    </source>
</evidence>
<feature type="region of interest" description="Disordered" evidence="7">
    <location>
        <begin position="1"/>
        <end position="68"/>
    </location>
</feature>
<dbReference type="InterPro" id="IPR004367">
    <property type="entry name" value="Cyclin_C-dom"/>
</dbReference>
<feature type="domain" description="Cyclin-like" evidence="8">
    <location>
        <begin position="350"/>
        <end position="432"/>
    </location>
</feature>
<dbReference type="PANTHER" id="PTHR10177">
    <property type="entry name" value="CYCLINS"/>
    <property type="match status" value="1"/>
</dbReference>
<keyword evidence="3" id="KW-0498">Mitosis</keyword>
<dbReference type="Gene3D" id="1.10.472.10">
    <property type="entry name" value="Cyclin-like"/>
    <property type="match status" value="2"/>
</dbReference>
<evidence type="ECO:0000256" key="2">
    <source>
        <dbReference type="ARBA" id="ARBA00022618"/>
    </source>
</evidence>
<evidence type="ECO:0000256" key="6">
    <source>
        <dbReference type="RuleBase" id="RU000383"/>
    </source>
</evidence>
<keyword evidence="5" id="KW-0131">Cell cycle</keyword>
<dbReference type="Pfam" id="PF16500">
    <property type="entry name" value="Cyclin_N2"/>
    <property type="match status" value="1"/>
</dbReference>
<organism evidence="10 11">
    <name type="scientific">Vulpes vulpes</name>
    <name type="common">Red fox</name>
    <dbReference type="NCBI Taxonomy" id="9627"/>
    <lineage>
        <taxon>Eukaryota</taxon>
        <taxon>Metazoa</taxon>
        <taxon>Chordata</taxon>
        <taxon>Craniata</taxon>
        <taxon>Vertebrata</taxon>
        <taxon>Euteleostomi</taxon>
        <taxon>Mammalia</taxon>
        <taxon>Eutheria</taxon>
        <taxon>Laurasiatheria</taxon>
        <taxon>Carnivora</taxon>
        <taxon>Caniformia</taxon>
        <taxon>Canidae</taxon>
        <taxon>Vulpes</taxon>
    </lineage>
</organism>
<dbReference type="InterPro" id="IPR048258">
    <property type="entry name" value="Cyclins_cyclin-box"/>
</dbReference>
<keyword evidence="4 6" id="KW-0195">Cyclin</keyword>
<reference evidence="11" key="1">
    <citation type="submission" date="2025-08" db="UniProtKB">
        <authorList>
            <consortium name="RefSeq"/>
        </authorList>
    </citation>
    <scope>IDENTIFICATION</scope>
    <source>
        <tissue evidence="11">Cell line</tissue>
    </source>
</reference>
<proteinExistence type="inferred from homology"/>
<dbReference type="InterPro" id="IPR036915">
    <property type="entry name" value="Cyclin-like_sf"/>
</dbReference>
<dbReference type="CDD" id="cd20560">
    <property type="entry name" value="CYCLIN_CCNA1_rpt1"/>
    <property type="match status" value="1"/>
</dbReference>
<accession>A0ABM4XDJ9</accession>
<evidence type="ECO:0000313" key="11">
    <source>
        <dbReference type="RefSeq" id="XP_072576120.1"/>
    </source>
</evidence>
<evidence type="ECO:0000256" key="7">
    <source>
        <dbReference type="SAM" id="MobiDB-lite"/>
    </source>
</evidence>
<dbReference type="InterPro" id="IPR013763">
    <property type="entry name" value="Cyclin-like_dom"/>
</dbReference>
<evidence type="ECO:0000256" key="1">
    <source>
        <dbReference type="ARBA" id="ARBA00006955"/>
    </source>
</evidence>
<name>A0ABM4XDJ9_VULVU</name>
<gene>
    <name evidence="11" type="primary">CCNA1</name>
</gene>
<evidence type="ECO:0000259" key="9">
    <source>
        <dbReference type="SMART" id="SM01332"/>
    </source>
</evidence>
<dbReference type="RefSeq" id="XP_072576120.1">
    <property type="nucleotide sequence ID" value="XM_072720019.1"/>
</dbReference>
<evidence type="ECO:0000313" key="10">
    <source>
        <dbReference type="Proteomes" id="UP001652641"/>
    </source>
</evidence>
<dbReference type="SMART" id="SM01332">
    <property type="entry name" value="Cyclin_C"/>
    <property type="match status" value="1"/>
</dbReference>
<dbReference type="SMART" id="SM00385">
    <property type="entry name" value="CYCLIN"/>
    <property type="match status" value="2"/>
</dbReference>
<evidence type="ECO:0000259" key="8">
    <source>
        <dbReference type="SMART" id="SM00385"/>
    </source>
</evidence>
<feature type="domain" description="Cyclin-like" evidence="8">
    <location>
        <begin position="253"/>
        <end position="337"/>
    </location>
</feature>
<dbReference type="Proteomes" id="UP001652641">
    <property type="component" value="Chromosome 9"/>
</dbReference>
<dbReference type="PROSITE" id="PS00292">
    <property type="entry name" value="CYCLINS"/>
    <property type="match status" value="1"/>
</dbReference>
<comment type="similarity">
    <text evidence="1">Belongs to the cyclin family. Cyclin AB subfamily.</text>
</comment>
<feature type="compositionally biased region" description="Basic and acidic residues" evidence="7">
    <location>
        <begin position="34"/>
        <end position="50"/>
    </location>
</feature>
<dbReference type="InterPro" id="IPR032447">
    <property type="entry name" value="Cyclin-A_N"/>
</dbReference>
<evidence type="ECO:0000256" key="5">
    <source>
        <dbReference type="ARBA" id="ARBA00023306"/>
    </source>
</evidence>
<dbReference type="Pfam" id="PF02984">
    <property type="entry name" value="Cyclin_C"/>
    <property type="match status" value="1"/>
</dbReference>
<sequence length="469" mass="52283">MSGAEAPPRTGRRGLGPGAAAPRRGLPGGAGVSRDGERAQLHSVETEGMHRSSSKSGVALAPVSRGPDASQMITRAQLGQDPPQRTVLGVLTENGQYGRTCGQGITTIRCFSGSENVFPPAGKKVFSDCRVQVPAKQGFHIYMDEAEQGDRDSCTGREGMAFEDVCGVDTSTLKSDLHFLLDFNTVSPMLVDSSLHSQSEDASDFGTDVINVTEYAEEIHQYLREAEVRHRPKAHYMRKQPDITESMRTILVDWLVEVGEEYKLRAETLYLAVNFLDRFLSCMSVLRGKLQLVGTAAILLASKYEEIYPPEVDEFVYITDDTYTKRQLLRMEHLLLKVLAFDLTVPTTNQFLLQYLRRQGVCIRTENLAKYVAELSLLEADPFLKYLPSLRAAAAYCLANYTVNRHFWPETLAAFTGYSLNEIVPCLSELHKACLDIPHRPQQAIREKYKASKYMHVSLMEPPAVLPLQ</sequence>
<evidence type="ECO:0000256" key="3">
    <source>
        <dbReference type="ARBA" id="ARBA00022776"/>
    </source>
</evidence>
<dbReference type="GeneID" id="112918679"/>
<keyword evidence="2" id="KW-0132">Cell division</keyword>
<protein>
    <submittedName>
        <fullName evidence="11">Cyclin-A1 isoform X1</fullName>
    </submittedName>
</protein>
<feature type="domain" description="Cyclin C-terminal" evidence="9">
    <location>
        <begin position="346"/>
        <end position="463"/>
    </location>
</feature>